<comment type="similarity">
    <text evidence="1">Belongs to the ATP-dependent AMP-binding enzyme family.</text>
</comment>
<gene>
    <name evidence="5" type="ORF">ACFSDE_20170</name>
</gene>
<dbReference type="PROSITE" id="PS00455">
    <property type="entry name" value="AMP_BINDING"/>
    <property type="match status" value="1"/>
</dbReference>
<dbReference type="CDD" id="cd04433">
    <property type="entry name" value="AFD_class_I"/>
    <property type="match status" value="1"/>
</dbReference>
<dbReference type="PANTHER" id="PTHR43201">
    <property type="entry name" value="ACYL-COA SYNTHETASE"/>
    <property type="match status" value="1"/>
</dbReference>
<accession>A0ABW4TR53</accession>
<evidence type="ECO:0000313" key="6">
    <source>
        <dbReference type="Proteomes" id="UP001597351"/>
    </source>
</evidence>
<dbReference type="InterPro" id="IPR045851">
    <property type="entry name" value="AMP-bd_C_sf"/>
</dbReference>
<comment type="caution">
    <text evidence="5">The sequence shown here is derived from an EMBL/GenBank/DDBJ whole genome shotgun (WGS) entry which is preliminary data.</text>
</comment>
<evidence type="ECO:0000313" key="5">
    <source>
        <dbReference type="EMBL" id="MFD1949130.1"/>
    </source>
</evidence>
<dbReference type="PANTHER" id="PTHR43201:SF5">
    <property type="entry name" value="MEDIUM-CHAIN ACYL-COA LIGASE ACSF2, MITOCHONDRIAL"/>
    <property type="match status" value="1"/>
</dbReference>
<dbReference type="SUPFAM" id="SSF56801">
    <property type="entry name" value="Acetyl-CoA synthetase-like"/>
    <property type="match status" value="1"/>
</dbReference>
<evidence type="ECO:0000259" key="4">
    <source>
        <dbReference type="Pfam" id="PF13193"/>
    </source>
</evidence>
<evidence type="ECO:0000256" key="1">
    <source>
        <dbReference type="ARBA" id="ARBA00006432"/>
    </source>
</evidence>
<evidence type="ECO:0000259" key="3">
    <source>
        <dbReference type="Pfam" id="PF00501"/>
    </source>
</evidence>
<dbReference type="Gene3D" id="3.30.300.30">
    <property type="match status" value="1"/>
</dbReference>
<dbReference type="Pfam" id="PF00501">
    <property type="entry name" value="AMP-binding"/>
    <property type="match status" value="1"/>
</dbReference>
<dbReference type="EMBL" id="JBHUGD010000004">
    <property type="protein sequence ID" value="MFD1949130.1"/>
    <property type="molecule type" value="Genomic_DNA"/>
</dbReference>
<reference evidence="6" key="1">
    <citation type="journal article" date="2019" name="Int. J. Syst. Evol. Microbiol.">
        <title>The Global Catalogue of Microorganisms (GCM) 10K type strain sequencing project: providing services to taxonomists for standard genome sequencing and annotation.</title>
        <authorList>
            <consortium name="The Broad Institute Genomics Platform"/>
            <consortium name="The Broad Institute Genome Sequencing Center for Infectious Disease"/>
            <person name="Wu L."/>
            <person name="Ma J."/>
        </authorList>
    </citation>
    <scope>NUCLEOTIDE SEQUENCE [LARGE SCALE GENOMIC DNA]</scope>
    <source>
        <strain evidence="6">CGMCC 1.12477</strain>
    </source>
</reference>
<organism evidence="5 6">
    <name type="scientific">Nocardioides aestuarii</name>
    <dbReference type="NCBI Taxonomy" id="252231"/>
    <lineage>
        <taxon>Bacteria</taxon>
        <taxon>Bacillati</taxon>
        <taxon>Actinomycetota</taxon>
        <taxon>Actinomycetes</taxon>
        <taxon>Propionibacteriales</taxon>
        <taxon>Nocardioidaceae</taxon>
        <taxon>Nocardioides</taxon>
    </lineage>
</organism>
<feature type="domain" description="AMP-binding enzyme C-terminal" evidence="4">
    <location>
        <begin position="451"/>
        <end position="526"/>
    </location>
</feature>
<protein>
    <submittedName>
        <fullName evidence="5">AMP-binding protein</fullName>
    </submittedName>
</protein>
<feature type="domain" description="AMP-dependent synthetase/ligase" evidence="3">
    <location>
        <begin position="58"/>
        <end position="403"/>
    </location>
</feature>
<dbReference type="InterPro" id="IPR042099">
    <property type="entry name" value="ANL_N_sf"/>
</dbReference>
<dbReference type="Pfam" id="PF13193">
    <property type="entry name" value="AMP-binding_C"/>
    <property type="match status" value="1"/>
</dbReference>
<dbReference type="Gene3D" id="3.40.50.12780">
    <property type="entry name" value="N-terminal domain of ligase-like"/>
    <property type="match status" value="1"/>
</dbReference>
<evidence type="ECO:0000256" key="2">
    <source>
        <dbReference type="ARBA" id="ARBA00022598"/>
    </source>
</evidence>
<keyword evidence="2" id="KW-0436">Ligase</keyword>
<dbReference type="RefSeq" id="WP_343921033.1">
    <property type="nucleotide sequence ID" value="NZ_BAAAJT010000003.1"/>
</dbReference>
<name>A0ABW4TR53_9ACTN</name>
<dbReference type="InterPro" id="IPR000873">
    <property type="entry name" value="AMP-dep_synth/lig_dom"/>
</dbReference>
<sequence>MQKLTNAATNVGVTLKVLGGAGVIRPLNPLKLAGLARVLRQWGTGPAGGFATLAIIDPGRTGLVDELGELTFGEIHRRSNALARGLADLGVREGDAVAVMCRNHRGFVDASIAVAKLGADILYLNTAFAGPQLVDVLERESPSAVVHDEEFTGLLEQADVEQRVLAWTDGDAGDLPTLERLIADHDDADVTPPDRHARIVILTSGTTGTPKGAPRNEAGIDAAVSLMSRLPLKQGWRTHIAAPLFHTWGFAHLALAMLLGSTVVLRRKFDPEGALAATQDERCESLVVIPVMLQRILALPEETLAAYDLGRVEVVAASGSALPGSLATSWMDHFGDHLYNIYGSTEVAYASVATPEDLRASPASAGRPPHATVVKIYDDEGHEAAPGETGRIFVGNSMLFEGYTGGGSKDMLDGLMATGDVGRFDEDGRLHVEGRDDEMIVSGGENVFPQEVEDCLVGHDAVAEVAAIGVDDEDYGTRLRAFVALREGASATEDELKEHVKASLARYKVPREVVFLDELPRNATGKILKRDLRDADGDDADGEDAGS</sequence>
<keyword evidence="6" id="KW-1185">Reference proteome</keyword>
<dbReference type="InterPro" id="IPR020845">
    <property type="entry name" value="AMP-binding_CS"/>
</dbReference>
<dbReference type="InterPro" id="IPR025110">
    <property type="entry name" value="AMP-bd_C"/>
</dbReference>
<dbReference type="Proteomes" id="UP001597351">
    <property type="component" value="Unassembled WGS sequence"/>
</dbReference>
<proteinExistence type="inferred from homology"/>